<feature type="compositionally biased region" description="Pro residues" evidence="1">
    <location>
        <begin position="71"/>
        <end position="83"/>
    </location>
</feature>
<organism evidence="3 4">
    <name type="scientific">Anaeromyxobacter oryzae</name>
    <dbReference type="NCBI Taxonomy" id="2918170"/>
    <lineage>
        <taxon>Bacteria</taxon>
        <taxon>Pseudomonadati</taxon>
        <taxon>Myxococcota</taxon>
        <taxon>Myxococcia</taxon>
        <taxon>Myxococcales</taxon>
        <taxon>Cystobacterineae</taxon>
        <taxon>Anaeromyxobacteraceae</taxon>
        <taxon>Anaeromyxobacter</taxon>
    </lineage>
</organism>
<evidence type="ECO:0000256" key="2">
    <source>
        <dbReference type="SAM" id="SignalP"/>
    </source>
</evidence>
<accession>A0ABN6N0I2</accession>
<evidence type="ECO:0000256" key="1">
    <source>
        <dbReference type="SAM" id="MobiDB-lite"/>
    </source>
</evidence>
<proteinExistence type="predicted"/>
<name>A0ABN6N0I2_9BACT</name>
<dbReference type="RefSeq" id="WP_248357203.1">
    <property type="nucleotide sequence ID" value="NZ_AP025591.1"/>
</dbReference>
<feature type="signal peptide" evidence="2">
    <location>
        <begin position="1"/>
        <end position="23"/>
    </location>
</feature>
<keyword evidence="4" id="KW-1185">Reference proteome</keyword>
<feature type="region of interest" description="Disordered" evidence="1">
    <location>
        <begin position="22"/>
        <end position="163"/>
    </location>
</feature>
<sequence>MSRSHVPLVALLLALAAPTVPLAAGAPDDSAPQAGSGDATPAGATPSTEGAPAEKPPAFTPPAFLPEAAAPAPPPPALAPPAPGGTSAGEEPSELQTPFPEEPPAFVPPAFTPGAAAPAPPPPALAPPARSKATAEEKPASKLQTPPPESQPAAAGPPSPFAPEDTWWDVGHAFLEAKMFAPVFGFDRFFSDERELELERSRSFLRFRSEVRFREDGAPVFGVSLRADLRLPGLAHWLDRFRLVIARESEDTSSTLFPNDPTATPLRPGSGRGDAELRYGLWDGLLSHLDLGAGVLMELPPGVFTRLRYRTAVPVSDWVLMRFAGAGFWRTDTLFGTSGAFELVRPLGPVSLARVGTSAELSQRSLGIEWASDLSFVRTIGPRRAISVGAGMEGATRSPVGVDRYRVYTRLRREVWRRWIFAEIEPEIGWPWDPIEKRRRVIAATLRLEVQFQGRERSETPDQTLWDPVNSSLLE</sequence>
<evidence type="ECO:0000313" key="3">
    <source>
        <dbReference type="EMBL" id="BDG06724.1"/>
    </source>
</evidence>
<feature type="chain" id="PRO_5046412755" evidence="2">
    <location>
        <begin position="24"/>
        <end position="475"/>
    </location>
</feature>
<gene>
    <name evidence="3" type="ORF">AMOR_57200</name>
</gene>
<reference evidence="4" key="1">
    <citation type="journal article" date="2022" name="Int. J. Syst. Evol. Microbiol.">
        <title>Anaeromyxobacter oryzae sp. nov., Anaeromyxobacter diazotrophicus sp. nov. and Anaeromyxobacter paludicola sp. nov., isolated from paddy soils.</title>
        <authorList>
            <person name="Itoh H."/>
            <person name="Xu Z."/>
            <person name="Mise K."/>
            <person name="Masuda Y."/>
            <person name="Ushijima N."/>
            <person name="Hayakawa C."/>
            <person name="Shiratori Y."/>
            <person name="Senoo K."/>
        </authorList>
    </citation>
    <scope>NUCLEOTIDE SEQUENCE [LARGE SCALE GENOMIC DNA]</scope>
    <source>
        <strain evidence="4">Red232</strain>
    </source>
</reference>
<feature type="compositionally biased region" description="Pro residues" evidence="1">
    <location>
        <begin position="145"/>
        <end position="161"/>
    </location>
</feature>
<keyword evidence="2" id="KW-0732">Signal</keyword>
<evidence type="ECO:0000313" key="4">
    <source>
        <dbReference type="Proteomes" id="UP001162891"/>
    </source>
</evidence>
<feature type="compositionally biased region" description="Pro residues" evidence="1">
    <location>
        <begin position="54"/>
        <end position="64"/>
    </location>
</feature>
<dbReference type="Proteomes" id="UP001162891">
    <property type="component" value="Chromosome"/>
</dbReference>
<dbReference type="EMBL" id="AP025591">
    <property type="protein sequence ID" value="BDG06724.1"/>
    <property type="molecule type" value="Genomic_DNA"/>
</dbReference>
<protein>
    <submittedName>
        <fullName evidence="3">Uncharacterized protein</fullName>
    </submittedName>
</protein>
<feature type="compositionally biased region" description="Pro residues" evidence="1">
    <location>
        <begin position="100"/>
        <end position="111"/>
    </location>
</feature>